<feature type="compositionally biased region" description="Polar residues" evidence="1">
    <location>
        <begin position="32"/>
        <end position="47"/>
    </location>
</feature>
<gene>
    <name evidence="2" type="ORF">Pen02_03190</name>
</gene>
<evidence type="ECO:0000256" key="1">
    <source>
        <dbReference type="SAM" id="MobiDB-lite"/>
    </source>
</evidence>
<reference evidence="2 3" key="1">
    <citation type="submission" date="2021-01" db="EMBL/GenBank/DDBJ databases">
        <title>Whole genome shotgun sequence of Plantactinospora endophytica NBRC 110450.</title>
        <authorList>
            <person name="Komaki H."/>
            <person name="Tamura T."/>
        </authorList>
    </citation>
    <scope>NUCLEOTIDE SEQUENCE [LARGE SCALE GENOMIC DNA]</scope>
    <source>
        <strain evidence="2 3">NBRC 110450</strain>
    </source>
</reference>
<name>A0ABQ4DSF8_9ACTN</name>
<feature type="region of interest" description="Disordered" evidence="1">
    <location>
        <begin position="31"/>
        <end position="53"/>
    </location>
</feature>
<accession>A0ABQ4DSF8</accession>
<comment type="caution">
    <text evidence="2">The sequence shown here is derived from an EMBL/GenBank/DDBJ whole genome shotgun (WGS) entry which is preliminary data.</text>
</comment>
<sequence length="84" mass="9425">MATEQIGIGQYGGLAERRPQVVEKIRHAWQANRPTDTPTTAVSGTATDNRDERRRYHRVPQVLTSRPTEPAVRVRWIPTTGFGG</sequence>
<dbReference type="EMBL" id="BONW01000001">
    <property type="protein sequence ID" value="GIG85383.1"/>
    <property type="molecule type" value="Genomic_DNA"/>
</dbReference>
<protein>
    <submittedName>
        <fullName evidence="2">Uncharacterized protein</fullName>
    </submittedName>
</protein>
<dbReference type="Proteomes" id="UP000646749">
    <property type="component" value="Unassembled WGS sequence"/>
</dbReference>
<evidence type="ECO:0000313" key="2">
    <source>
        <dbReference type="EMBL" id="GIG85383.1"/>
    </source>
</evidence>
<evidence type="ECO:0000313" key="3">
    <source>
        <dbReference type="Proteomes" id="UP000646749"/>
    </source>
</evidence>
<proteinExistence type="predicted"/>
<keyword evidence="3" id="KW-1185">Reference proteome</keyword>
<organism evidence="2 3">
    <name type="scientific">Plantactinospora endophytica</name>
    <dbReference type="NCBI Taxonomy" id="673535"/>
    <lineage>
        <taxon>Bacteria</taxon>
        <taxon>Bacillati</taxon>
        <taxon>Actinomycetota</taxon>
        <taxon>Actinomycetes</taxon>
        <taxon>Micromonosporales</taxon>
        <taxon>Micromonosporaceae</taxon>
        <taxon>Plantactinospora</taxon>
    </lineage>
</organism>